<dbReference type="SUPFAM" id="SSF53098">
    <property type="entry name" value="Ribonuclease H-like"/>
    <property type="match status" value="1"/>
</dbReference>
<gene>
    <name evidence="1" type="ORF">B0H16DRAFT_1394857</name>
</gene>
<evidence type="ECO:0000313" key="2">
    <source>
        <dbReference type="Proteomes" id="UP001215598"/>
    </source>
</evidence>
<evidence type="ECO:0000313" key="1">
    <source>
        <dbReference type="EMBL" id="KAJ7702903.1"/>
    </source>
</evidence>
<proteinExistence type="predicted"/>
<reference evidence="1" key="1">
    <citation type="submission" date="2023-03" db="EMBL/GenBank/DDBJ databases">
        <title>Massive genome expansion in bonnet fungi (Mycena s.s.) driven by repeated elements and novel gene families across ecological guilds.</title>
        <authorList>
            <consortium name="Lawrence Berkeley National Laboratory"/>
            <person name="Harder C.B."/>
            <person name="Miyauchi S."/>
            <person name="Viragh M."/>
            <person name="Kuo A."/>
            <person name="Thoen E."/>
            <person name="Andreopoulos B."/>
            <person name="Lu D."/>
            <person name="Skrede I."/>
            <person name="Drula E."/>
            <person name="Henrissat B."/>
            <person name="Morin E."/>
            <person name="Kohler A."/>
            <person name="Barry K."/>
            <person name="LaButti K."/>
            <person name="Morin E."/>
            <person name="Salamov A."/>
            <person name="Lipzen A."/>
            <person name="Mereny Z."/>
            <person name="Hegedus B."/>
            <person name="Baldrian P."/>
            <person name="Stursova M."/>
            <person name="Weitz H."/>
            <person name="Taylor A."/>
            <person name="Grigoriev I.V."/>
            <person name="Nagy L.G."/>
            <person name="Martin F."/>
            <person name="Kauserud H."/>
        </authorList>
    </citation>
    <scope>NUCLEOTIDE SEQUENCE</scope>
    <source>
        <strain evidence="1">CBHHK182m</strain>
    </source>
</reference>
<comment type="caution">
    <text evidence="1">The sequence shown here is derived from an EMBL/GenBank/DDBJ whole genome shotgun (WGS) entry which is preliminary data.</text>
</comment>
<dbReference type="InterPro" id="IPR012337">
    <property type="entry name" value="RNaseH-like_sf"/>
</dbReference>
<organism evidence="1 2">
    <name type="scientific">Mycena metata</name>
    <dbReference type="NCBI Taxonomy" id="1033252"/>
    <lineage>
        <taxon>Eukaryota</taxon>
        <taxon>Fungi</taxon>
        <taxon>Dikarya</taxon>
        <taxon>Basidiomycota</taxon>
        <taxon>Agaricomycotina</taxon>
        <taxon>Agaricomycetes</taxon>
        <taxon>Agaricomycetidae</taxon>
        <taxon>Agaricales</taxon>
        <taxon>Marasmiineae</taxon>
        <taxon>Mycenaceae</taxon>
        <taxon>Mycena</taxon>
    </lineage>
</organism>
<dbReference type="Proteomes" id="UP001215598">
    <property type="component" value="Unassembled WGS sequence"/>
</dbReference>
<dbReference type="EMBL" id="JARKIB010000508">
    <property type="protein sequence ID" value="KAJ7702903.1"/>
    <property type="molecule type" value="Genomic_DNA"/>
</dbReference>
<dbReference type="AlphaFoldDB" id="A0AAD7DYR6"/>
<keyword evidence="2" id="KW-1185">Reference proteome</keyword>
<name>A0AAD7DYR6_9AGAR</name>
<sequence length="303" mass="34735">MLSVEGEPYLLRTHNMTGRPKTGDELFIIMKSDFEYAERTFAVTIIAVCTDDGPDGKKSRRLVKEWKPSIAVFECWAHQSSLMTGNYLAIKARWMGDAKEALIVVKWFNNHSKGLDLLRAQQRAIFGAILRLIIPVVTRWTAHYCCLRRVLKVERSIRATVVAHPDTLRICAGSKPEQIEAAEYVMEVCNRDSFWKNIARIVRHLEPLAIAANVLQSPHCRLDTVLLTLGNLFRIFKNLPAEDATVTKTLHQSLERRWGKTDQQLMILGVFFNPYIRAKPFNLDTVNANSMFHIVRRAFEQLL</sequence>
<protein>
    <submittedName>
        <fullName evidence="1">Ribonuclease H-like domain-containing protein</fullName>
    </submittedName>
</protein>
<feature type="non-terminal residue" evidence="1">
    <location>
        <position position="1"/>
    </location>
</feature>
<accession>A0AAD7DYR6</accession>